<sequence length="416" mass="45380">MQALYAVRFEVQSTRDPAQTYGRLRDHLVRWLGFSGGAQAPTKADLEQDGRAVLPEKPPGHGVRTLVWTVAGDGRTQALRVTVHQPLPDGEAHFVTRVTVSASDGGSGGLRVVMGREIPNGWIAPVQDPTLRRPHLVRAALADGELDMRVLGQRATGRYEKIRDGDHAAILTESLATSTRLPILLVHPRDDAGWATAARASEQLAGLAQVVTLNYLTAQAMQRVHTHVAVPNGGARLVWPNLSLGHPAYSRAEVCEQSFVDTTLMPSLAQLSVIARSGDTAWETARQASQRSAARRAADQLARAQASGNKTAELDVLRNRVQQLDEDARFWENTAQGYMDERDKAQTEATAAGNLRQERDTWKELYLELSAGGGTEAVTDPWSRIPTLSGDAVPTFDELTRVSEERIVFTPNAVRS</sequence>
<feature type="coiled-coil region" evidence="1">
    <location>
        <begin position="314"/>
        <end position="341"/>
    </location>
</feature>
<protein>
    <recommendedName>
        <fullName evidence="4">LigA protein</fullName>
    </recommendedName>
</protein>
<keyword evidence="1" id="KW-0175">Coiled coil</keyword>
<reference evidence="2 3" key="1">
    <citation type="submission" date="2021-03" db="EMBL/GenBank/DDBJ databases">
        <title>Sequencing the genomes of 1000 actinobacteria strains.</title>
        <authorList>
            <person name="Klenk H.-P."/>
        </authorList>
    </citation>
    <scope>NUCLEOTIDE SEQUENCE [LARGE SCALE GENOMIC DNA]</scope>
    <source>
        <strain evidence="2 3">DSM 40843</strain>
    </source>
</reference>
<proteinExistence type="predicted"/>
<organism evidence="2 3">
    <name type="scientific">Streptomyces clavifer</name>
    <dbReference type="NCBI Taxonomy" id="68188"/>
    <lineage>
        <taxon>Bacteria</taxon>
        <taxon>Bacillati</taxon>
        <taxon>Actinomycetota</taxon>
        <taxon>Actinomycetes</taxon>
        <taxon>Kitasatosporales</taxon>
        <taxon>Streptomycetaceae</taxon>
        <taxon>Streptomyces</taxon>
    </lineage>
</organism>
<evidence type="ECO:0008006" key="4">
    <source>
        <dbReference type="Google" id="ProtNLM"/>
    </source>
</evidence>
<evidence type="ECO:0000313" key="2">
    <source>
        <dbReference type="EMBL" id="MBP2358561.1"/>
    </source>
</evidence>
<evidence type="ECO:0000313" key="3">
    <source>
        <dbReference type="Proteomes" id="UP001519311"/>
    </source>
</evidence>
<name>A0ABS4V3V5_9ACTN</name>
<accession>A0ABS4V3V5</accession>
<evidence type="ECO:0000256" key="1">
    <source>
        <dbReference type="SAM" id="Coils"/>
    </source>
</evidence>
<comment type="caution">
    <text evidence="2">The sequence shown here is derived from an EMBL/GenBank/DDBJ whole genome shotgun (WGS) entry which is preliminary data.</text>
</comment>
<keyword evidence="3" id="KW-1185">Reference proteome</keyword>
<dbReference type="RefSeq" id="WP_209469587.1">
    <property type="nucleotide sequence ID" value="NZ_BMWJ01000014.1"/>
</dbReference>
<gene>
    <name evidence="2" type="ORF">JOF59_000961</name>
</gene>
<dbReference type="Proteomes" id="UP001519311">
    <property type="component" value="Unassembled WGS sequence"/>
</dbReference>
<dbReference type="EMBL" id="JAGINS010000001">
    <property type="protein sequence ID" value="MBP2358561.1"/>
    <property type="molecule type" value="Genomic_DNA"/>
</dbReference>